<evidence type="ECO:0000313" key="1">
    <source>
        <dbReference type="EMBL" id="KAL3773320.1"/>
    </source>
</evidence>
<dbReference type="AlphaFoldDB" id="A0ABD3NBC1"/>
<protein>
    <submittedName>
        <fullName evidence="1">Uncharacterized protein</fullName>
    </submittedName>
</protein>
<sequence>MNCHDGSGCSMQQNKQRDRYLTLIPRGLELFVIRNIKSQIANGGYTCCWISEIGPSLLEQLNTGQNEDVDPLECMAARIEYSKYKKKMKKRKKEKSNTSQAKGDQHELLCQTATFDEFISNNPDLIRITGSIEVPELGSHASLGYHTTKNHVEKTLSL</sequence>
<reference evidence="1 2" key="1">
    <citation type="submission" date="2024-10" db="EMBL/GenBank/DDBJ databases">
        <title>Updated reference genomes for cyclostephanoid diatoms.</title>
        <authorList>
            <person name="Roberts W.R."/>
            <person name="Alverson A.J."/>
        </authorList>
    </citation>
    <scope>NUCLEOTIDE SEQUENCE [LARGE SCALE GENOMIC DNA]</scope>
    <source>
        <strain evidence="1 2">AJA010-31</strain>
    </source>
</reference>
<comment type="caution">
    <text evidence="1">The sequence shown here is derived from an EMBL/GenBank/DDBJ whole genome shotgun (WGS) entry which is preliminary data.</text>
</comment>
<keyword evidence="2" id="KW-1185">Reference proteome</keyword>
<accession>A0ABD3NBC1</accession>
<dbReference type="Proteomes" id="UP001530400">
    <property type="component" value="Unassembled WGS sequence"/>
</dbReference>
<gene>
    <name evidence="1" type="ORF">ACHAWO_002903</name>
</gene>
<proteinExistence type="predicted"/>
<name>A0ABD3NBC1_9STRA</name>
<dbReference type="EMBL" id="JALLPJ020001238">
    <property type="protein sequence ID" value="KAL3773320.1"/>
    <property type="molecule type" value="Genomic_DNA"/>
</dbReference>
<organism evidence="1 2">
    <name type="scientific">Cyclotella atomus</name>
    <dbReference type="NCBI Taxonomy" id="382360"/>
    <lineage>
        <taxon>Eukaryota</taxon>
        <taxon>Sar</taxon>
        <taxon>Stramenopiles</taxon>
        <taxon>Ochrophyta</taxon>
        <taxon>Bacillariophyta</taxon>
        <taxon>Coscinodiscophyceae</taxon>
        <taxon>Thalassiosirophycidae</taxon>
        <taxon>Stephanodiscales</taxon>
        <taxon>Stephanodiscaceae</taxon>
        <taxon>Cyclotella</taxon>
    </lineage>
</organism>
<evidence type="ECO:0000313" key="2">
    <source>
        <dbReference type="Proteomes" id="UP001530400"/>
    </source>
</evidence>